<protein>
    <submittedName>
        <fullName evidence="1">Uncharacterized protein</fullName>
    </submittedName>
</protein>
<evidence type="ECO:0000313" key="1">
    <source>
        <dbReference type="EMBL" id="MBE0347826.1"/>
    </source>
</evidence>
<reference evidence="1 2" key="1">
    <citation type="submission" date="2015-06" db="EMBL/GenBank/DDBJ databases">
        <title>Genome sequence of Pseudoalteromonas peptidolytica.</title>
        <authorList>
            <person name="Xie B.-B."/>
            <person name="Rong J.-C."/>
            <person name="Qin Q.-L."/>
            <person name="Zhang Y.-Z."/>
        </authorList>
    </citation>
    <scope>NUCLEOTIDE SEQUENCE [LARGE SCALE GENOMIC DNA]</scope>
    <source>
        <strain evidence="1 2">F12-50-A1</strain>
    </source>
</reference>
<name>A0A8I0MXU7_9GAMM</name>
<sequence>MSNIDDLFVVRKGGGRQYLKANKRYVVTRQGAVVELDTSDPSYAAQAENQEALLLLGDKGDLRQLETIYRNLTVLFNGSVRKEEMYHIEAGAISSVNAPNGSYDATGLAYLKSVRFKSTANTTVNYVVQGSNDDHTWHDIFEGSVTVPESEPASDEGSVELIAPQGIAKFRYFRASAQAGEDFREIVFVVEEIAKSKFLPLDEAGKLQELNSETYDVTFFVQGAPDLSTKLLTFVVPRELYIRNNWGGFIGFADTPPAAPYPIKVLINDVEKGTFTVDPNGTTSMSSLTRTKLVPGDRVSLLTPAYVDATMADLSLTLVFDRQELA</sequence>
<dbReference type="Proteomes" id="UP000660708">
    <property type="component" value="Unassembled WGS sequence"/>
</dbReference>
<accession>A0A8I0MXU7</accession>
<dbReference type="EMBL" id="AQHF01000028">
    <property type="protein sequence ID" value="MBE0347826.1"/>
    <property type="molecule type" value="Genomic_DNA"/>
</dbReference>
<gene>
    <name evidence="1" type="ORF">PPEP_a4187</name>
</gene>
<comment type="caution">
    <text evidence="1">The sequence shown here is derived from an EMBL/GenBank/DDBJ whole genome shotgun (WGS) entry which is preliminary data.</text>
</comment>
<organism evidence="1 2">
    <name type="scientific">Pseudoalteromonas peptidolytica F12-50-A1</name>
    <dbReference type="NCBI Taxonomy" id="1315280"/>
    <lineage>
        <taxon>Bacteria</taxon>
        <taxon>Pseudomonadati</taxon>
        <taxon>Pseudomonadota</taxon>
        <taxon>Gammaproteobacteria</taxon>
        <taxon>Alteromonadales</taxon>
        <taxon>Pseudoalteromonadaceae</taxon>
        <taxon>Pseudoalteromonas</taxon>
    </lineage>
</organism>
<evidence type="ECO:0000313" key="2">
    <source>
        <dbReference type="Proteomes" id="UP000660708"/>
    </source>
</evidence>
<proteinExistence type="predicted"/>
<keyword evidence="2" id="KW-1185">Reference proteome</keyword>
<dbReference type="RefSeq" id="WP_147390760.1">
    <property type="nucleotide sequence ID" value="NZ_AQHF01000028.1"/>
</dbReference>
<dbReference type="AlphaFoldDB" id="A0A8I0MXU7"/>